<dbReference type="InterPro" id="IPR010035">
    <property type="entry name" value="Thi_S"/>
</dbReference>
<proteinExistence type="predicted"/>
<dbReference type="Pfam" id="PF02597">
    <property type="entry name" value="ThiS"/>
    <property type="match status" value="1"/>
</dbReference>
<dbReference type="RefSeq" id="WP_016959515.1">
    <property type="nucleotide sequence ID" value="NZ_AJWN02000021.1"/>
</dbReference>
<evidence type="ECO:0000313" key="1">
    <source>
        <dbReference type="EMBL" id="OEE63562.1"/>
    </source>
</evidence>
<organism evidence="1 2">
    <name type="scientific">Enterovibrio norvegicus FF-454</name>
    <dbReference type="NCBI Taxonomy" id="1185651"/>
    <lineage>
        <taxon>Bacteria</taxon>
        <taxon>Pseudomonadati</taxon>
        <taxon>Pseudomonadota</taxon>
        <taxon>Gammaproteobacteria</taxon>
        <taxon>Vibrionales</taxon>
        <taxon>Vibrionaceae</taxon>
        <taxon>Enterovibrio</taxon>
    </lineage>
</organism>
<keyword evidence="2" id="KW-1185">Reference proteome</keyword>
<dbReference type="CDD" id="cd00565">
    <property type="entry name" value="Ubl_ThiS"/>
    <property type="match status" value="1"/>
</dbReference>
<protein>
    <submittedName>
        <fullName evidence="1">Thiamine biosynthesis protein ThiS</fullName>
    </submittedName>
</protein>
<evidence type="ECO:0000313" key="2">
    <source>
        <dbReference type="Proteomes" id="UP000095039"/>
    </source>
</evidence>
<sequence>MNIWLNEQAYSPAGSSDLDALIHELSLSQQSVAIAINGEIIPRGQWQQTPLTEGIQVAVFQAIAGG</sequence>
<dbReference type="NCBIfam" id="TIGR01683">
    <property type="entry name" value="thiS"/>
    <property type="match status" value="1"/>
</dbReference>
<dbReference type="PANTHER" id="PTHR34472:SF1">
    <property type="entry name" value="SULFUR CARRIER PROTEIN THIS"/>
    <property type="match status" value="1"/>
</dbReference>
<dbReference type="EMBL" id="AJWN02000021">
    <property type="protein sequence ID" value="OEE63562.1"/>
    <property type="molecule type" value="Genomic_DNA"/>
</dbReference>
<dbReference type="SUPFAM" id="SSF54285">
    <property type="entry name" value="MoaD/ThiS"/>
    <property type="match status" value="1"/>
</dbReference>
<dbReference type="Gene3D" id="3.10.20.30">
    <property type="match status" value="1"/>
</dbReference>
<dbReference type="AlphaFoldDB" id="A0A1E5CEI5"/>
<accession>A0A1E5CEI5</accession>
<gene>
    <name evidence="1" type="ORF">A1OK_06825</name>
</gene>
<dbReference type="InterPro" id="IPR016155">
    <property type="entry name" value="Mopterin_synth/thiamin_S_b"/>
</dbReference>
<comment type="caution">
    <text evidence="1">The sequence shown here is derived from an EMBL/GenBank/DDBJ whole genome shotgun (WGS) entry which is preliminary data.</text>
</comment>
<dbReference type="InterPro" id="IPR012675">
    <property type="entry name" value="Beta-grasp_dom_sf"/>
</dbReference>
<name>A0A1E5CEI5_9GAMM</name>
<dbReference type="PANTHER" id="PTHR34472">
    <property type="entry name" value="SULFUR CARRIER PROTEIN THIS"/>
    <property type="match status" value="1"/>
</dbReference>
<dbReference type="InterPro" id="IPR003749">
    <property type="entry name" value="ThiS/MoaD-like"/>
</dbReference>
<reference evidence="1 2" key="1">
    <citation type="journal article" date="2012" name="Science">
        <title>Ecological populations of bacteria act as socially cohesive units of antibiotic production and resistance.</title>
        <authorList>
            <person name="Cordero O.X."/>
            <person name="Wildschutte H."/>
            <person name="Kirkup B."/>
            <person name="Proehl S."/>
            <person name="Ngo L."/>
            <person name="Hussain F."/>
            <person name="Le Roux F."/>
            <person name="Mincer T."/>
            <person name="Polz M.F."/>
        </authorList>
    </citation>
    <scope>NUCLEOTIDE SEQUENCE [LARGE SCALE GENOMIC DNA]</scope>
    <source>
        <strain evidence="1 2">FF-454</strain>
    </source>
</reference>
<dbReference type="Proteomes" id="UP000095039">
    <property type="component" value="Unassembled WGS sequence"/>
</dbReference>